<name>A0ABM1HKT9_SOLPN</name>
<protein>
    <submittedName>
        <fullName evidence="3">Uncharacterized protein LOC107030010</fullName>
    </submittedName>
</protein>
<reference evidence="3" key="2">
    <citation type="submission" date="2025-08" db="UniProtKB">
        <authorList>
            <consortium name="RefSeq"/>
        </authorList>
    </citation>
    <scope>IDENTIFICATION</scope>
</reference>
<dbReference type="Proteomes" id="UP000694930">
    <property type="component" value="Chromosome 9"/>
</dbReference>
<accession>A0ABM1HKT9</accession>
<keyword evidence="2" id="KW-1185">Reference proteome</keyword>
<dbReference type="SUPFAM" id="SSF56672">
    <property type="entry name" value="DNA/RNA polymerases"/>
    <property type="match status" value="1"/>
</dbReference>
<reference evidence="2" key="1">
    <citation type="journal article" date="2014" name="Nat. Genet.">
        <title>The genome of the stress-tolerant wild tomato species Solanum pennellii.</title>
        <authorList>
            <person name="Bolger A."/>
            <person name="Scossa F."/>
            <person name="Bolger M.E."/>
            <person name="Lanz C."/>
            <person name="Maumus F."/>
            <person name="Tohge T."/>
            <person name="Quesneville H."/>
            <person name="Alseekh S."/>
            <person name="Sorensen I."/>
            <person name="Lichtenstein G."/>
            <person name="Fich E.A."/>
            <person name="Conte M."/>
            <person name="Keller H."/>
            <person name="Schneeberger K."/>
            <person name="Schwacke R."/>
            <person name="Ofner I."/>
            <person name="Vrebalov J."/>
            <person name="Xu Y."/>
            <person name="Osorio S."/>
            <person name="Aflitos S.A."/>
            <person name="Schijlen E."/>
            <person name="Jimenez-Gomez J.M."/>
            <person name="Ryngajllo M."/>
            <person name="Kimura S."/>
            <person name="Kumar R."/>
            <person name="Koenig D."/>
            <person name="Headland L.R."/>
            <person name="Maloof J.N."/>
            <person name="Sinha N."/>
            <person name="van Ham R.C."/>
            <person name="Lankhorst R.K."/>
            <person name="Mao L."/>
            <person name="Vogel A."/>
            <person name="Arsova B."/>
            <person name="Panstruga R."/>
            <person name="Fei Z."/>
            <person name="Rose J.K."/>
            <person name="Zamir D."/>
            <person name="Carrari F."/>
            <person name="Giovannoni J.J."/>
            <person name="Weigel D."/>
            <person name="Usadel B."/>
            <person name="Fernie A.R."/>
        </authorList>
    </citation>
    <scope>NUCLEOTIDE SEQUENCE [LARGE SCALE GENOMIC DNA]</scope>
    <source>
        <strain evidence="2">cv. LA0716</strain>
    </source>
</reference>
<sequence length="165" mass="18032">MAADICADHPNAFSDRKKHILTVSYEDSFDESDIPTKSRPCQMNAELVDFCKKEIDSLLQKGLIKPSKSPWSCTAFYVNNVAEQERGVPSMGGTDPPPWSQVRGRGGKNRGRGRSSSSSQQTKSSYNSSFHVIQLGSKTLINSKIGEASSSASSSINLKDIQFII</sequence>
<feature type="compositionally biased region" description="Low complexity" evidence="1">
    <location>
        <begin position="114"/>
        <end position="127"/>
    </location>
</feature>
<dbReference type="Gene3D" id="3.10.10.10">
    <property type="entry name" value="HIV Type 1 Reverse Transcriptase, subunit A, domain 1"/>
    <property type="match status" value="1"/>
</dbReference>
<organism evidence="2 3">
    <name type="scientific">Solanum pennellii</name>
    <name type="common">Tomato</name>
    <name type="synonym">Lycopersicon pennellii</name>
    <dbReference type="NCBI Taxonomy" id="28526"/>
    <lineage>
        <taxon>Eukaryota</taxon>
        <taxon>Viridiplantae</taxon>
        <taxon>Streptophyta</taxon>
        <taxon>Embryophyta</taxon>
        <taxon>Tracheophyta</taxon>
        <taxon>Spermatophyta</taxon>
        <taxon>Magnoliopsida</taxon>
        <taxon>eudicotyledons</taxon>
        <taxon>Gunneridae</taxon>
        <taxon>Pentapetalae</taxon>
        <taxon>asterids</taxon>
        <taxon>lamiids</taxon>
        <taxon>Solanales</taxon>
        <taxon>Solanaceae</taxon>
        <taxon>Solanoideae</taxon>
        <taxon>Solaneae</taxon>
        <taxon>Solanum</taxon>
        <taxon>Solanum subgen. Lycopersicon</taxon>
    </lineage>
</organism>
<dbReference type="RefSeq" id="XP_015086907.1">
    <property type="nucleotide sequence ID" value="XM_015231421.1"/>
</dbReference>
<evidence type="ECO:0000313" key="3">
    <source>
        <dbReference type="RefSeq" id="XP_015086907.1"/>
    </source>
</evidence>
<dbReference type="GeneID" id="107030010"/>
<proteinExistence type="predicted"/>
<evidence type="ECO:0000313" key="2">
    <source>
        <dbReference type="Proteomes" id="UP000694930"/>
    </source>
</evidence>
<dbReference type="InterPro" id="IPR043502">
    <property type="entry name" value="DNA/RNA_pol_sf"/>
</dbReference>
<gene>
    <name evidence="3" type="primary">LOC107030010</name>
</gene>
<evidence type="ECO:0000256" key="1">
    <source>
        <dbReference type="SAM" id="MobiDB-lite"/>
    </source>
</evidence>
<feature type="region of interest" description="Disordered" evidence="1">
    <location>
        <begin position="84"/>
        <end position="127"/>
    </location>
</feature>